<evidence type="ECO:0000313" key="1">
    <source>
        <dbReference type="EMBL" id="CAH2079094.1"/>
    </source>
</evidence>
<dbReference type="SUPFAM" id="SSF81383">
    <property type="entry name" value="F-box domain"/>
    <property type="match status" value="1"/>
</dbReference>
<sequence>MSFPCLCCSQGPVSYFSDESTESSLPSDARDKDVLDDAVYTENPFNKLSNDLLHKFMSSLSIKETVRTGSISKRWVNVWKDIPHLSVDLREFSDIITLLTDRTHHHAARSMTKVHFFFLSE</sequence>
<dbReference type="Proteomes" id="UP000836841">
    <property type="component" value="Chromosome 7"/>
</dbReference>
<evidence type="ECO:0008006" key="3">
    <source>
        <dbReference type="Google" id="ProtNLM"/>
    </source>
</evidence>
<reference evidence="1 2" key="1">
    <citation type="submission" date="2022-03" db="EMBL/GenBank/DDBJ databases">
        <authorList>
            <person name="Nunn A."/>
            <person name="Chopra R."/>
            <person name="Nunn A."/>
            <person name="Contreras Garrido A."/>
        </authorList>
    </citation>
    <scope>NUCLEOTIDE SEQUENCE [LARGE SCALE GENOMIC DNA]</scope>
</reference>
<dbReference type="InterPro" id="IPR036047">
    <property type="entry name" value="F-box-like_dom_sf"/>
</dbReference>
<protein>
    <recommendedName>
        <fullName evidence="3">F-box domain-containing protein</fullName>
    </recommendedName>
</protein>
<keyword evidence="2" id="KW-1185">Reference proteome</keyword>
<accession>A0AAU9T2I9</accession>
<organism evidence="1 2">
    <name type="scientific">Thlaspi arvense</name>
    <name type="common">Field penny-cress</name>
    <dbReference type="NCBI Taxonomy" id="13288"/>
    <lineage>
        <taxon>Eukaryota</taxon>
        <taxon>Viridiplantae</taxon>
        <taxon>Streptophyta</taxon>
        <taxon>Embryophyta</taxon>
        <taxon>Tracheophyta</taxon>
        <taxon>Spermatophyta</taxon>
        <taxon>Magnoliopsida</taxon>
        <taxon>eudicotyledons</taxon>
        <taxon>Gunneridae</taxon>
        <taxon>Pentapetalae</taxon>
        <taxon>rosids</taxon>
        <taxon>malvids</taxon>
        <taxon>Brassicales</taxon>
        <taxon>Brassicaceae</taxon>
        <taxon>Thlaspideae</taxon>
        <taxon>Thlaspi</taxon>
    </lineage>
</organism>
<dbReference type="EMBL" id="OU466863">
    <property type="protein sequence ID" value="CAH2079094.1"/>
    <property type="molecule type" value="Genomic_DNA"/>
</dbReference>
<evidence type="ECO:0000313" key="2">
    <source>
        <dbReference type="Proteomes" id="UP000836841"/>
    </source>
</evidence>
<name>A0AAU9T2I9_THLAR</name>
<proteinExistence type="predicted"/>
<gene>
    <name evidence="1" type="ORF">TAV2_LOCUS25554</name>
</gene>
<dbReference type="AlphaFoldDB" id="A0AAU9T2I9"/>